<evidence type="ECO:0000256" key="1">
    <source>
        <dbReference type="SAM" id="SignalP"/>
    </source>
</evidence>
<feature type="signal peptide" evidence="1">
    <location>
        <begin position="1"/>
        <end position="27"/>
    </location>
</feature>
<reference evidence="2" key="2">
    <citation type="journal article" date="2021" name="PeerJ">
        <title>Extensive microbial diversity within the chicken gut microbiome revealed by metagenomics and culture.</title>
        <authorList>
            <person name="Gilroy R."/>
            <person name="Ravi A."/>
            <person name="Getino M."/>
            <person name="Pursley I."/>
            <person name="Horton D.L."/>
            <person name="Alikhan N.F."/>
            <person name="Baker D."/>
            <person name="Gharbi K."/>
            <person name="Hall N."/>
            <person name="Watson M."/>
            <person name="Adriaenssens E.M."/>
            <person name="Foster-Nyarko E."/>
            <person name="Jarju S."/>
            <person name="Secka A."/>
            <person name="Antonio M."/>
            <person name="Oren A."/>
            <person name="Chaudhuri R.R."/>
            <person name="La Ragione R."/>
            <person name="Hildebrand F."/>
            <person name="Pallen M.J."/>
        </authorList>
    </citation>
    <scope>NUCLEOTIDE SEQUENCE</scope>
    <source>
        <strain evidence="2">CHK157-1446</strain>
    </source>
</reference>
<comment type="caution">
    <text evidence="2">The sequence shown here is derived from an EMBL/GenBank/DDBJ whole genome shotgun (WGS) entry which is preliminary data.</text>
</comment>
<organism evidence="2 3">
    <name type="scientific">Candidatus Faeciplasma gallinarum</name>
    <dbReference type="NCBI Taxonomy" id="2840799"/>
    <lineage>
        <taxon>Bacteria</taxon>
        <taxon>Bacillati</taxon>
        <taxon>Bacillota</taxon>
        <taxon>Clostridia</taxon>
        <taxon>Eubacteriales</taxon>
        <taxon>Oscillospiraceae</taxon>
        <taxon>Oscillospiraceae incertae sedis</taxon>
        <taxon>Candidatus Faeciplasma</taxon>
    </lineage>
</organism>
<feature type="chain" id="PRO_5039634113" evidence="1">
    <location>
        <begin position="28"/>
        <end position="167"/>
    </location>
</feature>
<dbReference type="Proteomes" id="UP000823982">
    <property type="component" value="Unassembled WGS sequence"/>
</dbReference>
<gene>
    <name evidence="2" type="ORF">IAD01_02525</name>
</gene>
<reference evidence="2" key="1">
    <citation type="submission" date="2020-10" db="EMBL/GenBank/DDBJ databases">
        <authorList>
            <person name="Gilroy R."/>
        </authorList>
    </citation>
    <scope>NUCLEOTIDE SEQUENCE</scope>
    <source>
        <strain evidence="2">CHK157-1446</strain>
    </source>
</reference>
<protein>
    <submittedName>
        <fullName evidence="2">Uncharacterized protein</fullName>
    </submittedName>
</protein>
<evidence type="ECO:0000313" key="3">
    <source>
        <dbReference type="Proteomes" id="UP000823982"/>
    </source>
</evidence>
<name>A0A9D1EMQ2_9FIRM</name>
<proteinExistence type="predicted"/>
<dbReference type="AlphaFoldDB" id="A0A9D1EMQ2"/>
<dbReference type="EMBL" id="DVIR01000026">
    <property type="protein sequence ID" value="HIS24261.1"/>
    <property type="molecule type" value="Genomic_DNA"/>
</dbReference>
<keyword evidence="1" id="KW-0732">Signal</keyword>
<sequence>MKKWVNKILSAVIAVVTLFTLSVTAFAVPVTVQPLSEDRIILSATFSSSGVNCRCSVFCGDDVTSITNGVLILKGSRNNVIVSKAGLSSSSNTLIYSCDAPAVPADTYKLVFNGYANTSTGSRFISGSSTYVYNGYSLYEVDSSFVTYELPAGYEQKLVYSFDGTLY</sequence>
<accession>A0A9D1EMQ2</accession>
<evidence type="ECO:0000313" key="2">
    <source>
        <dbReference type="EMBL" id="HIS24261.1"/>
    </source>
</evidence>